<feature type="compositionally biased region" description="Pro residues" evidence="4">
    <location>
        <begin position="930"/>
        <end position="944"/>
    </location>
</feature>
<dbReference type="InterPro" id="IPR011989">
    <property type="entry name" value="ARM-like"/>
</dbReference>
<evidence type="ECO:0000256" key="3">
    <source>
        <dbReference type="ARBA" id="ARBA00022942"/>
    </source>
</evidence>
<feature type="region of interest" description="Disordered" evidence="4">
    <location>
        <begin position="964"/>
        <end position="1023"/>
    </location>
</feature>
<protein>
    <recommendedName>
        <fullName evidence="5">RPN1 N-terminal domain-containing protein</fullName>
    </recommendedName>
</protein>
<sequence length="1050" mass="115315">MSAIVAPRKEAKKDEETEEDKELQVELKLLVNKITGNDQSLIQPALDMMKYLVRTSTTSMTSVPKPLKYLAVYYDDLKSTHQKMGNGQMKKSLADVISLLAMGTAGGEAAKKNRDCLIYCLQGTMSEIGDWGHEYIRQLEKEIVLQWSFNCEKAADTLVALIHDIVAFNCTHHAEIQACDLLMEVDLLHLLPAYVSKTNYQRMCLYLLSCSKYVDDVERAKIMRLVGEQYLRFGEHTRAMITAIQMNDSEMVDRIFSVCTDRVTLYQLAFICARHNFPVKLDQDMEHSEKIENILSNSHLSTYFLTLARELDIMEPKSPQDVYKSWLEPIPPRLIILGENLDSARQNLASSLVNGFVNAGFGSDKLLTVDGGNKWIYRNKEHGMLSATAALGLLHLWDVDGGLTPIDKYLYSADDYIKSGALLALGIVNCRVRNECDPALALLGDYVAAESEVLQVGAILGLGLAYAGTHRQDVIELLLPLVPSAKSLEVVGVASLSCGLVSVGEPNNQVSATVLDRIIELNGTEALRSPHLRLVALGLSLCYFGVRDAVDVPTEATNILEEPFKTFIQTMLLMCAYAGTGDVLIIQELLHIVGEKVDLPKKEKKDKKEKRERKDKDGKGQPDNQDKDGVTSIKAPKKTEWDHSMGQAMATLGVAVVSMGEDIGVEMVHRIFGDIVRYGDPSVRKACPLALALSSVSRPHPAAVDLLTKLAHDHDEEVAVNAAFGLGLIGAGTNNARLAAGLRQLAVYHARNPAQLFMVRFAQGLVHMGKGTLTFEASHTDRMLVDPLTMAGFAALFMGPEPVFGIPKTSIRGWLARWMQERQQANWNNVSGQRHSKLMVGTLSRTVTNDILSLNRSQIRQVTGLITGHCPLRKHASYGHLYSHPCNIGLAVYHATNPAQLFMERFAQVLVHTVAHRSDAYGSVDHGRPPGAPRLPPRPLPAHPRPVALPALPAVGRPAAALATNTRRRLESAARGRARGAGGRRGGQGGHAEDHRGRAHTHDARAARWRGASGAGQRSVRGGWDDAGRDLRIEAGGGVTMCVMRIDWIH</sequence>
<evidence type="ECO:0000256" key="2">
    <source>
        <dbReference type="ARBA" id="ARBA00022737"/>
    </source>
</evidence>
<evidence type="ECO:0000256" key="1">
    <source>
        <dbReference type="ARBA" id="ARBA00005460"/>
    </source>
</evidence>
<dbReference type="SUPFAM" id="SSF48371">
    <property type="entry name" value="ARM repeat"/>
    <property type="match status" value="1"/>
</dbReference>
<feature type="compositionally biased region" description="Basic and acidic residues" evidence="4">
    <location>
        <begin position="991"/>
        <end position="1006"/>
    </location>
</feature>
<keyword evidence="2" id="KW-0677">Repeat</keyword>
<keyword evidence="3" id="KW-0647">Proteasome</keyword>
<evidence type="ECO:0000313" key="6">
    <source>
        <dbReference type="EMBL" id="CAG9824709.1"/>
    </source>
</evidence>
<dbReference type="GO" id="GO:0034515">
    <property type="term" value="C:proteasome storage granule"/>
    <property type="evidence" value="ECO:0007669"/>
    <property type="project" value="TreeGrafter"/>
</dbReference>
<dbReference type="GO" id="GO:0043161">
    <property type="term" value="P:proteasome-mediated ubiquitin-dependent protein catabolic process"/>
    <property type="evidence" value="ECO:0007669"/>
    <property type="project" value="TreeGrafter"/>
</dbReference>
<dbReference type="GO" id="GO:0005634">
    <property type="term" value="C:nucleus"/>
    <property type="evidence" value="ECO:0007669"/>
    <property type="project" value="TreeGrafter"/>
</dbReference>
<dbReference type="PANTHER" id="PTHR10943:SF1">
    <property type="entry name" value="26S PROTEASOME NON-ATPASE REGULATORY SUBUNIT 2"/>
    <property type="match status" value="1"/>
</dbReference>
<feature type="compositionally biased region" description="Basic and acidic residues" evidence="4">
    <location>
        <begin position="612"/>
        <end position="629"/>
    </location>
</feature>
<name>A0A9N9X5F7_PHACE</name>
<dbReference type="Proteomes" id="UP001153737">
    <property type="component" value="Chromosome 8"/>
</dbReference>
<organism evidence="6 7">
    <name type="scientific">Phaedon cochleariae</name>
    <name type="common">Mustard beetle</name>
    <dbReference type="NCBI Taxonomy" id="80249"/>
    <lineage>
        <taxon>Eukaryota</taxon>
        <taxon>Metazoa</taxon>
        <taxon>Ecdysozoa</taxon>
        <taxon>Arthropoda</taxon>
        <taxon>Hexapoda</taxon>
        <taxon>Insecta</taxon>
        <taxon>Pterygota</taxon>
        <taxon>Neoptera</taxon>
        <taxon>Endopterygota</taxon>
        <taxon>Coleoptera</taxon>
        <taxon>Polyphaga</taxon>
        <taxon>Cucujiformia</taxon>
        <taxon>Chrysomeloidea</taxon>
        <taxon>Chrysomelidae</taxon>
        <taxon>Chrysomelinae</taxon>
        <taxon>Chrysomelini</taxon>
        <taxon>Phaedon</taxon>
    </lineage>
</organism>
<evidence type="ECO:0000259" key="5">
    <source>
        <dbReference type="Pfam" id="PF17781"/>
    </source>
</evidence>
<dbReference type="OrthoDB" id="10252509at2759"/>
<feature type="region of interest" description="Disordered" evidence="4">
    <location>
        <begin position="920"/>
        <end position="946"/>
    </location>
</feature>
<dbReference type="InterPro" id="IPR016024">
    <property type="entry name" value="ARM-type_fold"/>
</dbReference>
<dbReference type="Pfam" id="PF01851">
    <property type="entry name" value="PC_rep"/>
    <property type="match status" value="1"/>
</dbReference>
<gene>
    <name evidence="6" type="ORF">PHAECO_LOCUS11516</name>
</gene>
<feature type="domain" description="RPN1 N-terminal" evidence="5">
    <location>
        <begin position="27"/>
        <end position="328"/>
    </location>
</feature>
<evidence type="ECO:0000256" key="4">
    <source>
        <dbReference type="SAM" id="MobiDB-lite"/>
    </source>
</evidence>
<dbReference type="Gene3D" id="1.25.10.10">
    <property type="entry name" value="Leucine-rich Repeat Variant"/>
    <property type="match status" value="1"/>
</dbReference>
<reference evidence="6" key="1">
    <citation type="submission" date="2022-01" db="EMBL/GenBank/DDBJ databases">
        <authorList>
            <person name="King R."/>
        </authorList>
    </citation>
    <scope>NUCLEOTIDE SEQUENCE</scope>
</reference>
<proteinExistence type="inferred from homology"/>
<dbReference type="PANTHER" id="PTHR10943">
    <property type="entry name" value="26S PROTEASOME NON-ATPASE REGULATORY SUBUNIT"/>
    <property type="match status" value="1"/>
</dbReference>
<dbReference type="Pfam" id="PF17781">
    <property type="entry name" value="RPN1_RPN2_N"/>
    <property type="match status" value="1"/>
</dbReference>
<feature type="region of interest" description="Disordered" evidence="4">
    <location>
        <begin position="601"/>
        <end position="642"/>
    </location>
</feature>
<dbReference type="InterPro" id="IPR002015">
    <property type="entry name" value="Proteasome/cyclosome_rpt"/>
</dbReference>
<dbReference type="AlphaFoldDB" id="A0A9N9X5F7"/>
<evidence type="ECO:0000313" key="7">
    <source>
        <dbReference type="Proteomes" id="UP001153737"/>
    </source>
</evidence>
<reference evidence="6" key="2">
    <citation type="submission" date="2022-10" db="EMBL/GenBank/DDBJ databases">
        <authorList>
            <consortium name="ENA_rothamsted_submissions"/>
            <consortium name="culmorum"/>
            <person name="King R."/>
        </authorList>
    </citation>
    <scope>NUCLEOTIDE SEQUENCE</scope>
</reference>
<dbReference type="GO" id="GO:0008540">
    <property type="term" value="C:proteasome regulatory particle, base subcomplex"/>
    <property type="evidence" value="ECO:0007669"/>
    <property type="project" value="TreeGrafter"/>
</dbReference>
<keyword evidence="7" id="KW-1185">Reference proteome</keyword>
<dbReference type="EMBL" id="OU896714">
    <property type="protein sequence ID" value="CAG9824709.1"/>
    <property type="molecule type" value="Genomic_DNA"/>
</dbReference>
<comment type="similarity">
    <text evidence="1">Belongs to the proteasome subunit S2 family.</text>
</comment>
<accession>A0A9N9X5F7</accession>
<feature type="compositionally biased region" description="Gly residues" evidence="4">
    <location>
        <begin position="979"/>
        <end position="990"/>
    </location>
</feature>
<dbReference type="InterPro" id="IPR040892">
    <property type="entry name" value="RPN1_N"/>
</dbReference>